<evidence type="ECO:0000256" key="2">
    <source>
        <dbReference type="ARBA" id="ARBA00008098"/>
    </source>
</evidence>
<dbReference type="GO" id="GO:0005549">
    <property type="term" value="F:odorant binding"/>
    <property type="evidence" value="ECO:0007669"/>
    <property type="project" value="InterPro"/>
</dbReference>
<evidence type="ECO:0000256" key="6">
    <source>
        <dbReference type="ARBA" id="ARBA00056866"/>
    </source>
</evidence>
<dbReference type="AlphaFoldDB" id="A0AAV8VT12"/>
<gene>
    <name evidence="8" type="ORF">NQ315_005557</name>
</gene>
<comment type="subcellular location">
    <subcellularLocation>
        <location evidence="1">Secreted</location>
    </subcellularLocation>
</comment>
<organism evidence="8 9">
    <name type="scientific">Exocentrus adspersus</name>
    <dbReference type="NCBI Taxonomy" id="1586481"/>
    <lineage>
        <taxon>Eukaryota</taxon>
        <taxon>Metazoa</taxon>
        <taxon>Ecdysozoa</taxon>
        <taxon>Arthropoda</taxon>
        <taxon>Hexapoda</taxon>
        <taxon>Insecta</taxon>
        <taxon>Pterygota</taxon>
        <taxon>Neoptera</taxon>
        <taxon>Endopterygota</taxon>
        <taxon>Coleoptera</taxon>
        <taxon>Polyphaga</taxon>
        <taxon>Cucujiformia</taxon>
        <taxon>Chrysomeloidea</taxon>
        <taxon>Cerambycidae</taxon>
        <taxon>Lamiinae</taxon>
        <taxon>Acanthocinini</taxon>
        <taxon>Exocentrus</taxon>
    </lineage>
</organism>
<dbReference type="SMART" id="SM00708">
    <property type="entry name" value="PhBP"/>
    <property type="match status" value="1"/>
</dbReference>
<evidence type="ECO:0000256" key="7">
    <source>
        <dbReference type="SAM" id="SignalP"/>
    </source>
</evidence>
<keyword evidence="4 7" id="KW-0732">Signal</keyword>
<comment type="caution">
    <text evidence="8">The sequence shown here is derived from an EMBL/GenBank/DDBJ whole genome shotgun (WGS) entry which is preliminary data.</text>
</comment>
<proteinExistence type="inferred from homology"/>
<dbReference type="Proteomes" id="UP001159042">
    <property type="component" value="Unassembled WGS sequence"/>
</dbReference>
<dbReference type="PANTHER" id="PTHR11857">
    <property type="entry name" value="ODORANT BINDING PROTEIN-RELATED"/>
    <property type="match status" value="1"/>
</dbReference>
<keyword evidence="5" id="KW-0325">Glycoprotein</keyword>
<dbReference type="EMBL" id="JANEYG010000033">
    <property type="protein sequence ID" value="KAJ8917508.1"/>
    <property type="molecule type" value="Genomic_DNA"/>
</dbReference>
<dbReference type="CDD" id="cd23992">
    <property type="entry name" value="PBP_GOBP"/>
    <property type="match status" value="1"/>
</dbReference>
<accession>A0AAV8VT12</accession>
<feature type="signal peptide" evidence="7">
    <location>
        <begin position="1"/>
        <end position="21"/>
    </location>
</feature>
<dbReference type="Pfam" id="PF01395">
    <property type="entry name" value="PBP_GOBP"/>
    <property type="match status" value="1"/>
</dbReference>
<evidence type="ECO:0000256" key="1">
    <source>
        <dbReference type="ARBA" id="ARBA00004613"/>
    </source>
</evidence>
<comment type="similarity">
    <text evidence="2">Belongs to the PBP/GOBP family.</text>
</comment>
<evidence type="ECO:0000313" key="8">
    <source>
        <dbReference type="EMBL" id="KAJ8917508.1"/>
    </source>
</evidence>
<keyword evidence="9" id="KW-1185">Reference proteome</keyword>
<evidence type="ECO:0000256" key="3">
    <source>
        <dbReference type="ARBA" id="ARBA00022525"/>
    </source>
</evidence>
<dbReference type="GO" id="GO:0005615">
    <property type="term" value="C:extracellular space"/>
    <property type="evidence" value="ECO:0007669"/>
    <property type="project" value="TreeGrafter"/>
</dbReference>
<keyword evidence="3" id="KW-0964">Secreted</keyword>
<dbReference type="PANTHER" id="PTHR11857:SF43">
    <property type="entry name" value="GEO07291P1-RELATED"/>
    <property type="match status" value="1"/>
</dbReference>
<feature type="chain" id="PRO_5043944960" evidence="7">
    <location>
        <begin position="22"/>
        <end position="137"/>
    </location>
</feature>
<dbReference type="InterPro" id="IPR036728">
    <property type="entry name" value="PBP_GOBP_sf"/>
</dbReference>
<comment type="function">
    <text evidence="6">May be a carrier protein for lipids.</text>
</comment>
<evidence type="ECO:0000313" key="9">
    <source>
        <dbReference type="Proteomes" id="UP001159042"/>
    </source>
</evidence>
<dbReference type="GO" id="GO:0007608">
    <property type="term" value="P:sensory perception of smell"/>
    <property type="evidence" value="ECO:0007669"/>
    <property type="project" value="TreeGrafter"/>
</dbReference>
<evidence type="ECO:0000256" key="4">
    <source>
        <dbReference type="ARBA" id="ARBA00022729"/>
    </source>
</evidence>
<protein>
    <submittedName>
        <fullName evidence="8">Uncharacterized protein</fullName>
    </submittedName>
</protein>
<name>A0AAV8VT12_9CUCU</name>
<evidence type="ECO:0000256" key="5">
    <source>
        <dbReference type="ARBA" id="ARBA00023180"/>
    </source>
</evidence>
<dbReference type="FunFam" id="1.10.238.20:FF:000001">
    <property type="entry name" value="General odorant-binding protein lush"/>
    <property type="match status" value="1"/>
</dbReference>
<dbReference type="SUPFAM" id="SSF47565">
    <property type="entry name" value="Insect pheromone/odorant-binding proteins"/>
    <property type="match status" value="1"/>
</dbReference>
<dbReference type="InterPro" id="IPR006170">
    <property type="entry name" value="PBP/GOBP"/>
</dbReference>
<sequence>MLAGNIIGLLGLAAVAYTAMQLPPELQEYADELHAICVKKTGITEADHAAYDIIQNPHDEKLQCYIKCLMMEAEWMNKDGVIQYDWIEANVHPDIKDIILAALNQCKNINEGANLCEKASNFNACMHKADPENWFLV</sequence>
<reference evidence="8 9" key="1">
    <citation type="journal article" date="2023" name="Insect Mol. Biol.">
        <title>Genome sequencing provides insights into the evolution of gene families encoding plant cell wall-degrading enzymes in longhorned beetles.</title>
        <authorList>
            <person name="Shin N.R."/>
            <person name="Okamura Y."/>
            <person name="Kirsch R."/>
            <person name="Pauchet Y."/>
        </authorList>
    </citation>
    <scope>NUCLEOTIDE SEQUENCE [LARGE SCALE GENOMIC DNA]</scope>
    <source>
        <strain evidence="8">EAD_L_NR</strain>
    </source>
</reference>
<dbReference type="Gene3D" id="1.10.238.20">
    <property type="entry name" value="Pheromone/general odorant binding protein domain"/>
    <property type="match status" value="1"/>
</dbReference>